<evidence type="ECO:0000313" key="2">
    <source>
        <dbReference type="Proteomes" id="UP001353858"/>
    </source>
</evidence>
<reference evidence="2" key="1">
    <citation type="submission" date="2023-01" db="EMBL/GenBank/DDBJ databases">
        <title>Key to firefly adult light organ development and bioluminescence: homeobox transcription factors regulate luciferase expression and transportation to peroxisome.</title>
        <authorList>
            <person name="Fu X."/>
        </authorList>
    </citation>
    <scope>NUCLEOTIDE SEQUENCE [LARGE SCALE GENOMIC DNA]</scope>
</reference>
<organism evidence="1 2">
    <name type="scientific">Aquatica leii</name>
    <dbReference type="NCBI Taxonomy" id="1421715"/>
    <lineage>
        <taxon>Eukaryota</taxon>
        <taxon>Metazoa</taxon>
        <taxon>Ecdysozoa</taxon>
        <taxon>Arthropoda</taxon>
        <taxon>Hexapoda</taxon>
        <taxon>Insecta</taxon>
        <taxon>Pterygota</taxon>
        <taxon>Neoptera</taxon>
        <taxon>Endopterygota</taxon>
        <taxon>Coleoptera</taxon>
        <taxon>Polyphaga</taxon>
        <taxon>Elateriformia</taxon>
        <taxon>Elateroidea</taxon>
        <taxon>Lampyridae</taxon>
        <taxon>Luciolinae</taxon>
        <taxon>Aquatica</taxon>
    </lineage>
</organism>
<dbReference type="EMBL" id="JARPUR010000001">
    <property type="protein sequence ID" value="KAK4885114.1"/>
    <property type="molecule type" value="Genomic_DNA"/>
</dbReference>
<dbReference type="Proteomes" id="UP001353858">
    <property type="component" value="Unassembled WGS sequence"/>
</dbReference>
<comment type="caution">
    <text evidence="1">The sequence shown here is derived from an EMBL/GenBank/DDBJ whole genome shotgun (WGS) entry which is preliminary data.</text>
</comment>
<proteinExistence type="predicted"/>
<sequence>MELNKVQRKKRSYKQYLLDREPVSQRTKQRWKNELNMTVNSSTTTYEVQNELQCQGQSDARNFDQENKATESNKLVYEQKASDSEMSDANIHTYILAIIAAQNKQRKVQ</sequence>
<keyword evidence="2" id="KW-1185">Reference proteome</keyword>
<accession>A0AAN7PFY2</accession>
<evidence type="ECO:0000313" key="1">
    <source>
        <dbReference type="EMBL" id="KAK4885114.1"/>
    </source>
</evidence>
<gene>
    <name evidence="1" type="ORF">RN001_001385</name>
</gene>
<dbReference type="AlphaFoldDB" id="A0AAN7PFY2"/>
<protein>
    <submittedName>
        <fullName evidence="1">Uncharacterized protein</fullName>
    </submittedName>
</protein>
<name>A0AAN7PFY2_9COLE</name>